<gene>
    <name evidence="1" type="ORF">Gogos_017097</name>
</gene>
<evidence type="ECO:0000313" key="1">
    <source>
        <dbReference type="EMBL" id="MBA0733047.1"/>
    </source>
</evidence>
<evidence type="ECO:0000313" key="2">
    <source>
        <dbReference type="Proteomes" id="UP000593579"/>
    </source>
</evidence>
<proteinExistence type="predicted"/>
<name>A0A7J9B9M0_GOSGO</name>
<dbReference type="EMBL" id="JABEZY010000001">
    <property type="protein sequence ID" value="MBA0733047.1"/>
    <property type="molecule type" value="Genomic_DNA"/>
</dbReference>
<protein>
    <submittedName>
        <fullName evidence="1">Uncharacterized protein</fullName>
    </submittedName>
</protein>
<keyword evidence="2" id="KW-1185">Reference proteome</keyword>
<accession>A0A7J9B9M0</accession>
<dbReference type="Proteomes" id="UP000593579">
    <property type="component" value="Unassembled WGS sequence"/>
</dbReference>
<sequence>MASGKKEDIRVFEEVLEELSHLLEFDIDKNAFDLY</sequence>
<comment type="caution">
    <text evidence="1">The sequence shown here is derived from an EMBL/GenBank/DDBJ whole genome shotgun (WGS) entry which is preliminary data.</text>
</comment>
<dbReference type="AlphaFoldDB" id="A0A7J9B9M0"/>
<organism evidence="1 2">
    <name type="scientific">Gossypium gossypioides</name>
    <name type="common">Mexican cotton</name>
    <name type="synonym">Selera gossypioides</name>
    <dbReference type="NCBI Taxonomy" id="34282"/>
    <lineage>
        <taxon>Eukaryota</taxon>
        <taxon>Viridiplantae</taxon>
        <taxon>Streptophyta</taxon>
        <taxon>Embryophyta</taxon>
        <taxon>Tracheophyta</taxon>
        <taxon>Spermatophyta</taxon>
        <taxon>Magnoliopsida</taxon>
        <taxon>eudicotyledons</taxon>
        <taxon>Gunneridae</taxon>
        <taxon>Pentapetalae</taxon>
        <taxon>rosids</taxon>
        <taxon>malvids</taxon>
        <taxon>Malvales</taxon>
        <taxon>Malvaceae</taxon>
        <taxon>Malvoideae</taxon>
        <taxon>Gossypium</taxon>
    </lineage>
</organism>
<reference evidence="1 2" key="1">
    <citation type="journal article" date="2019" name="Genome Biol. Evol.">
        <title>Insights into the evolution of the New World diploid cottons (Gossypium, subgenus Houzingenia) based on genome sequencing.</title>
        <authorList>
            <person name="Grover C.E."/>
            <person name="Arick M.A. 2nd"/>
            <person name="Thrash A."/>
            <person name="Conover J.L."/>
            <person name="Sanders W.S."/>
            <person name="Peterson D.G."/>
            <person name="Frelichowski J.E."/>
            <person name="Scheffler J.A."/>
            <person name="Scheffler B.E."/>
            <person name="Wendel J.F."/>
        </authorList>
    </citation>
    <scope>NUCLEOTIDE SEQUENCE [LARGE SCALE GENOMIC DNA]</scope>
    <source>
        <strain evidence="1">5</strain>
        <tissue evidence="1">Leaf</tissue>
    </source>
</reference>